<dbReference type="Proteomes" id="UP000295293">
    <property type="component" value="Unassembled WGS sequence"/>
</dbReference>
<evidence type="ECO:0000256" key="1">
    <source>
        <dbReference type="SAM" id="SignalP"/>
    </source>
</evidence>
<dbReference type="InterPro" id="IPR013431">
    <property type="entry name" value="Delta_60_rpt"/>
</dbReference>
<gene>
    <name evidence="2" type="ORF">DFR29_104208</name>
</gene>
<comment type="caution">
    <text evidence="2">The sequence shown here is derived from an EMBL/GenBank/DDBJ whole genome shotgun (WGS) entry which is preliminary data.</text>
</comment>
<evidence type="ECO:0000313" key="3">
    <source>
        <dbReference type="Proteomes" id="UP000295293"/>
    </source>
</evidence>
<dbReference type="OrthoDB" id="5949247at2"/>
<organism evidence="2 3">
    <name type="scientific">Tahibacter aquaticus</name>
    <dbReference type="NCBI Taxonomy" id="520092"/>
    <lineage>
        <taxon>Bacteria</taxon>
        <taxon>Pseudomonadati</taxon>
        <taxon>Pseudomonadota</taxon>
        <taxon>Gammaproteobacteria</taxon>
        <taxon>Lysobacterales</taxon>
        <taxon>Rhodanobacteraceae</taxon>
        <taxon>Tahibacter</taxon>
    </lineage>
</organism>
<dbReference type="Gene3D" id="2.80.10.50">
    <property type="match status" value="2"/>
</dbReference>
<feature type="signal peptide" evidence="1">
    <location>
        <begin position="1"/>
        <end position="20"/>
    </location>
</feature>
<feature type="chain" id="PRO_5020831013" evidence="1">
    <location>
        <begin position="21"/>
        <end position="467"/>
    </location>
</feature>
<accession>A0A4R6Z2H1</accession>
<reference evidence="2 3" key="1">
    <citation type="submission" date="2019-03" db="EMBL/GenBank/DDBJ databases">
        <title>Genomic Encyclopedia of Type Strains, Phase IV (KMG-IV): sequencing the most valuable type-strain genomes for metagenomic binning, comparative biology and taxonomic classification.</title>
        <authorList>
            <person name="Goeker M."/>
        </authorList>
    </citation>
    <scope>NUCLEOTIDE SEQUENCE [LARGE SCALE GENOMIC DNA]</scope>
    <source>
        <strain evidence="2 3">DSM 21667</strain>
    </source>
</reference>
<sequence>MRLALMFAALSLGAAGAVSAAEQLDNTFRITSSGPVSYTAIAWLPQPNGESVEVYASPTQSGVCGDTVCIGLQRWSANAVAIGNSRVKAAALQSVNAATVDSRGRIIVIGNYQGAGADGVDFGVVRFNADGSDDTSFAGDGGTVVNFGLGQGNNDYPLAVAVDRDDNVVVAGSVQRGSVGDTDFGVVRLRASDGSLDTSFSGDGKATVFFDLGPNMRIDQANAVAVANDGRIVLGGIALDSAISRVRPVVAQLLPNGSPDTAFCPTGCTLNAGYNTVNSGRRVYYFGANDAHSDEIRGLDVAGNGDIVVAGYTFSVDAATRRGAVARFGANGAQQAERIEAGLLGGGGFEAVRFADGNGSRILAAGQSGAGPNVFEVQAFASNLSLDTSYGNCLTSNSGFCFIGSSSGLADDGPDNAASLFLDARGRPMFYGTFTLASTPNRGRLLIQRITNTSGPLPDRIFRNGFQ</sequence>
<dbReference type="NCBIfam" id="TIGR02608">
    <property type="entry name" value="delta_60_rpt"/>
    <property type="match status" value="3"/>
</dbReference>
<dbReference type="SUPFAM" id="SSF63829">
    <property type="entry name" value="Calcium-dependent phosphotriesterase"/>
    <property type="match status" value="1"/>
</dbReference>
<keyword evidence="1" id="KW-0732">Signal</keyword>
<name>A0A4R6Z2H1_9GAMM</name>
<keyword evidence="3" id="KW-1185">Reference proteome</keyword>
<protein>
    <submittedName>
        <fullName evidence="2">Putative delta-60 repeat protein</fullName>
    </submittedName>
</protein>
<dbReference type="RefSeq" id="WP_133818146.1">
    <property type="nucleotide sequence ID" value="NZ_SNZH01000004.1"/>
</dbReference>
<dbReference type="Pfam" id="PF17164">
    <property type="entry name" value="DUF5122"/>
    <property type="match status" value="4"/>
</dbReference>
<dbReference type="EMBL" id="SNZH01000004">
    <property type="protein sequence ID" value="TDR45780.1"/>
    <property type="molecule type" value="Genomic_DNA"/>
</dbReference>
<proteinExistence type="predicted"/>
<evidence type="ECO:0000313" key="2">
    <source>
        <dbReference type="EMBL" id="TDR45780.1"/>
    </source>
</evidence>
<dbReference type="AlphaFoldDB" id="A0A4R6Z2H1"/>